<protein>
    <recommendedName>
        <fullName evidence="9">TMEM248/TMEM219 domain-containing protein</fullName>
    </recommendedName>
</protein>
<proteinExistence type="predicted"/>
<keyword evidence="1" id="KW-0694">RNA-binding</keyword>
<dbReference type="GO" id="GO:0005739">
    <property type="term" value="C:mitochondrion"/>
    <property type="evidence" value="ECO:0007669"/>
    <property type="project" value="TreeGrafter"/>
</dbReference>
<dbReference type="GO" id="GO:0003723">
    <property type="term" value="F:RNA binding"/>
    <property type="evidence" value="ECO:0007669"/>
    <property type="project" value="UniProtKB-KW"/>
</dbReference>
<keyword evidence="3" id="KW-0812">Transmembrane</keyword>
<reference evidence="7 8" key="1">
    <citation type="submission" date="2023-11" db="UniProtKB">
        <authorList>
            <consortium name="WormBaseParasite"/>
        </authorList>
    </citation>
    <scope>IDENTIFICATION</scope>
</reference>
<dbReference type="WBParaSite" id="SMTH1_56670.2">
    <property type="protein sequence ID" value="SMTH1_56670.2"/>
    <property type="gene ID" value="SMTH1_56670"/>
</dbReference>
<name>A0AA85BII9_9TREM</name>
<dbReference type="AlphaFoldDB" id="A0AA85BII9"/>
<feature type="transmembrane region" description="Helical" evidence="3">
    <location>
        <begin position="413"/>
        <end position="432"/>
    </location>
</feature>
<dbReference type="Pfam" id="PF25818">
    <property type="entry name" value="MTRES1_C"/>
    <property type="match status" value="1"/>
</dbReference>
<evidence type="ECO:0000259" key="4">
    <source>
        <dbReference type="Pfam" id="PF14940"/>
    </source>
</evidence>
<evidence type="ECO:0000313" key="6">
    <source>
        <dbReference type="Proteomes" id="UP000050791"/>
    </source>
</evidence>
<feature type="domain" description="TMEM248/TMEM219" evidence="4">
    <location>
        <begin position="193"/>
        <end position="338"/>
    </location>
</feature>
<dbReference type="WBParaSite" id="SMTH1_56670.1">
    <property type="protein sequence ID" value="SMTH1_56670.1"/>
    <property type="gene ID" value="SMTH1_56670"/>
</dbReference>
<dbReference type="PANTHER" id="PTHR13633">
    <property type="entry name" value="MITOCHONDRIAL TRANSCRIPTION RESCUE FACTOR 1"/>
    <property type="match status" value="1"/>
</dbReference>
<feature type="transmembrane region" description="Helical" evidence="3">
    <location>
        <begin position="202"/>
        <end position="223"/>
    </location>
</feature>
<sequence>MNSCWGLFGLALRISLYKRPSGLLKGFSYVDRVSTQKLLPMHLINLQKHTRCRHVGQDSDSSDDELADEDEDDDDNADELDPYYSEDMAFSPHFRQISSYVKSLRFDKIIRVGLDITRSAADNAFFSNRCRLNGGKLLKMGTTVYIGDKLDIVIDDTEEPLGKRVRVLDIKQSKQNNYKISLRCWRNNLYYVKLFLVGRPPLALFSLFILLCAVGLIVLDVLVNKSPPNNPDVEKHWNKLLLELSGLEFCIINSSNARLMSESYASAHVLRGLDDMESDNVIISHAIHLPLLIYPNEEFVYDMSYLLIAKMHGRHIGIKGPLALQKLNISFLVPSVRNENPIFPPILLPPTCEPNLIGSTSSITSLLEWSKRTDVFDSNRCHGRTRIQTEFHVSSHLLPRLEKVDILLISSRLQFLVIILLLSDFLILFFGARSMSRSPVNIRGRNVFSLYDD</sequence>
<dbReference type="PROSITE" id="PS50889">
    <property type="entry name" value="S4"/>
    <property type="match status" value="1"/>
</dbReference>
<dbReference type="Proteomes" id="UP000050791">
    <property type="component" value="Unassembled WGS sequence"/>
</dbReference>
<feature type="domain" description="Mitochondrial transcription rescue factor 1 C-terminal" evidence="5">
    <location>
        <begin position="97"/>
        <end position="187"/>
    </location>
</feature>
<dbReference type="PANTHER" id="PTHR13633:SF3">
    <property type="entry name" value="MITOCHONDRIAL TRANSCRIPTION RESCUE FACTOR 1"/>
    <property type="match status" value="1"/>
</dbReference>
<dbReference type="GO" id="GO:1903108">
    <property type="term" value="P:regulation of mitochondrial transcription"/>
    <property type="evidence" value="ECO:0007669"/>
    <property type="project" value="TreeGrafter"/>
</dbReference>
<evidence type="ECO:0000259" key="5">
    <source>
        <dbReference type="Pfam" id="PF25818"/>
    </source>
</evidence>
<feature type="compositionally biased region" description="Acidic residues" evidence="2">
    <location>
        <begin position="60"/>
        <end position="78"/>
    </location>
</feature>
<evidence type="ECO:0000256" key="3">
    <source>
        <dbReference type="SAM" id="Phobius"/>
    </source>
</evidence>
<feature type="region of interest" description="Disordered" evidence="2">
    <location>
        <begin position="54"/>
        <end position="78"/>
    </location>
</feature>
<evidence type="ECO:0008006" key="9">
    <source>
        <dbReference type="Google" id="ProtNLM"/>
    </source>
</evidence>
<keyword evidence="3" id="KW-1133">Transmembrane helix</keyword>
<accession>A0AA85BII9</accession>
<organism evidence="6 7">
    <name type="scientific">Schistosoma mattheei</name>
    <dbReference type="NCBI Taxonomy" id="31246"/>
    <lineage>
        <taxon>Eukaryota</taxon>
        <taxon>Metazoa</taxon>
        <taxon>Spiralia</taxon>
        <taxon>Lophotrochozoa</taxon>
        <taxon>Platyhelminthes</taxon>
        <taxon>Trematoda</taxon>
        <taxon>Digenea</taxon>
        <taxon>Strigeidida</taxon>
        <taxon>Schistosomatoidea</taxon>
        <taxon>Schistosomatidae</taxon>
        <taxon>Schistosoma</taxon>
    </lineage>
</organism>
<dbReference type="InterPro" id="IPR039587">
    <property type="entry name" value="TMEM248/TMEM219_dom"/>
</dbReference>
<keyword evidence="3" id="KW-0472">Membrane</keyword>
<evidence type="ECO:0000313" key="7">
    <source>
        <dbReference type="WBParaSite" id="SMTH1_56670.1"/>
    </source>
</evidence>
<evidence type="ECO:0000313" key="8">
    <source>
        <dbReference type="WBParaSite" id="SMTH1_56670.2"/>
    </source>
</evidence>
<dbReference type="InterPro" id="IPR057896">
    <property type="entry name" value="MTRES1_C"/>
</dbReference>
<evidence type="ECO:0000256" key="2">
    <source>
        <dbReference type="SAM" id="MobiDB-lite"/>
    </source>
</evidence>
<evidence type="ECO:0000256" key="1">
    <source>
        <dbReference type="PROSITE-ProRule" id="PRU00182"/>
    </source>
</evidence>
<dbReference type="Pfam" id="PF14940">
    <property type="entry name" value="TMEM219"/>
    <property type="match status" value="1"/>
</dbReference>